<dbReference type="AlphaFoldDB" id="K0SD07"/>
<dbReference type="EMBL" id="AGNL01018376">
    <property type="protein sequence ID" value="EJK63215.1"/>
    <property type="molecule type" value="Genomic_DNA"/>
</dbReference>
<name>K0SD07_THAOC</name>
<dbReference type="Proteomes" id="UP000266841">
    <property type="component" value="Unassembled WGS sequence"/>
</dbReference>
<sequence>MVGLDIDRTGFLNSFRDWKVGGVTDPGDEYETRYASSPQSSLEIEFDVEISDQNTGDNPKGDALDSYTLSIDGQWDSFEEWDYFSEDMETAVTGLYSDSSTGLGTRVSRVLKLAICEEEPSISSSQKFVAFLRTGTDNSQFVLRPYGAVEENLDVCFNPSGDRTESRDCHDDPYYYGAGGVAIEGEMELSVANIFFGGFFLDTYNLIPLVVCDNVEHMNSNTNLKYDYKTEHFNPIHFSDCDQSDEQTWYVELLEGQDEGYFRIRPKYYEGIRELCLGRQAGDGDAASLVSCNTDESMLTEVTCGSTSQSYISAVPWQASQSSRVFSLDFDAIEGVFPETGIQLAGTDGSSNIYSSFTLNDFNTPLTERTWLRFKFALDQEGTSGTIQHKICLKFKNINDDDVDYEPCLRVTGTTGLEVESEENGVYTYNPENPEKSYHVPLDETTLGPDPSLHFDESLSVYGLVFYSVDVYNQNNSTIVAKTRNTLTVSIDFEDPEISSRLDDFYFLPEVTLQNEFGNYVEELDVTSKPRHLAEGHHFFLDGLKHPGRRYDIKLVPYTSLGQVGSDHELFSAQASGYLARHETVFDKKI</sequence>
<evidence type="ECO:0000313" key="1">
    <source>
        <dbReference type="EMBL" id="EJK63215.1"/>
    </source>
</evidence>
<reference evidence="1 2" key="1">
    <citation type="journal article" date="2012" name="Genome Biol.">
        <title>Genome and low-iron response of an oceanic diatom adapted to chronic iron limitation.</title>
        <authorList>
            <person name="Lommer M."/>
            <person name="Specht M."/>
            <person name="Roy A.S."/>
            <person name="Kraemer L."/>
            <person name="Andreson R."/>
            <person name="Gutowska M.A."/>
            <person name="Wolf J."/>
            <person name="Bergner S.V."/>
            <person name="Schilhabel M.B."/>
            <person name="Klostermeier U.C."/>
            <person name="Beiko R.G."/>
            <person name="Rosenstiel P."/>
            <person name="Hippler M."/>
            <person name="Laroche J."/>
        </authorList>
    </citation>
    <scope>NUCLEOTIDE SEQUENCE [LARGE SCALE GENOMIC DNA]</scope>
    <source>
        <strain evidence="1 2">CCMP1005</strain>
    </source>
</reference>
<gene>
    <name evidence="1" type="ORF">THAOC_16142</name>
</gene>
<proteinExistence type="predicted"/>
<protein>
    <submittedName>
        <fullName evidence="1">Uncharacterized protein</fullName>
    </submittedName>
</protein>
<keyword evidence="2" id="KW-1185">Reference proteome</keyword>
<organism evidence="1 2">
    <name type="scientific">Thalassiosira oceanica</name>
    <name type="common">Marine diatom</name>
    <dbReference type="NCBI Taxonomy" id="159749"/>
    <lineage>
        <taxon>Eukaryota</taxon>
        <taxon>Sar</taxon>
        <taxon>Stramenopiles</taxon>
        <taxon>Ochrophyta</taxon>
        <taxon>Bacillariophyta</taxon>
        <taxon>Coscinodiscophyceae</taxon>
        <taxon>Thalassiosirophycidae</taxon>
        <taxon>Thalassiosirales</taxon>
        <taxon>Thalassiosiraceae</taxon>
        <taxon>Thalassiosira</taxon>
    </lineage>
</organism>
<evidence type="ECO:0000313" key="2">
    <source>
        <dbReference type="Proteomes" id="UP000266841"/>
    </source>
</evidence>
<dbReference type="PROSITE" id="PS50231">
    <property type="entry name" value="RICIN_B_LECTIN"/>
    <property type="match status" value="1"/>
</dbReference>
<accession>K0SD07</accession>
<comment type="caution">
    <text evidence="1">The sequence shown here is derived from an EMBL/GenBank/DDBJ whole genome shotgun (WGS) entry which is preliminary data.</text>
</comment>